<evidence type="ECO:0000256" key="4">
    <source>
        <dbReference type="ARBA" id="ARBA00023157"/>
    </source>
</evidence>
<evidence type="ECO:0000256" key="2">
    <source>
        <dbReference type="ARBA" id="ARBA00022487"/>
    </source>
</evidence>
<feature type="domain" description="Carboxylesterase type B" evidence="7">
    <location>
        <begin position="25"/>
        <end position="553"/>
    </location>
</feature>
<sequence>MFSQNSVAAVILLAAAAVAFGTDVYVDVEQGRLLGQTVDFIETEFINVSMKIDIFKGVPYAEPPVRFRAPEPKQSWEGVYNATVFSDWCSQYVEPDSDPFVQSEDCLYLNVFAPNGLTDKVPVMVFIHGGGFTVGSSMNFLYYGAPLVATGNVVVVNVNFRLGALGFLDTGDDASPGNFALLDQAEALKWVKTNIEAFGGDSAKVTIFGESSGAGAVDLHVVSKYSRYLFDQAITQSGSAITAWAYREEFEAMKLDEAFRLGRAVGCNNKDTQELVDCLRTLDPQYLETATVENVIRMGPTIDGVFLDESPLKLSERGDFKTCPIMIGFNKDEGTIFLLNDVPNVFNSDDPPYVNKTLFDRSVTRSLLINNGVSHVIVEDAVKQQYVPWEYADHEDFDYFETFNPIYGDEVFSCPSLVRARAHAMMTSGPVYLYFMTVVPTVSVHGSYGNGPKWLGAAHAEELQYVFGYPFIPELETIHGILTDPEKEISVKFMRFWTNFAKSGDPSCADSSSSSGGGEWAWPTFTVPELQYKELSYNMAVGRGLKADECAFWSEFEPELQNALALMDQSELEWREEFSGWQDDLEEWRMSFSDYQNEPTC</sequence>
<dbReference type="InterPro" id="IPR050654">
    <property type="entry name" value="AChE-related_enzymes"/>
</dbReference>
<evidence type="ECO:0000313" key="9">
    <source>
        <dbReference type="Proteomes" id="UP000230750"/>
    </source>
</evidence>
<feature type="active site" description="Acyl-ester intermediate" evidence="5">
    <location>
        <position position="211"/>
    </location>
</feature>
<dbReference type="SUPFAM" id="SSF53474">
    <property type="entry name" value="alpha/beta-Hydrolases"/>
    <property type="match status" value="1"/>
</dbReference>
<dbReference type="Pfam" id="PF00135">
    <property type="entry name" value="COesterase"/>
    <property type="match status" value="1"/>
</dbReference>
<name>A0A2G8K6H0_STIJA</name>
<dbReference type="OrthoDB" id="3200163at2759"/>
<dbReference type="STRING" id="307972.A0A2G8K6H0"/>
<dbReference type="EC" id="3.1.1.-" evidence="6"/>
<keyword evidence="6" id="KW-0732">Signal</keyword>
<dbReference type="PANTHER" id="PTHR43918">
    <property type="entry name" value="ACETYLCHOLINESTERASE"/>
    <property type="match status" value="1"/>
</dbReference>
<feature type="active site" description="Charge relay system" evidence="5">
    <location>
        <position position="459"/>
    </location>
</feature>
<keyword evidence="3 6" id="KW-0378">Hydrolase</keyword>
<dbReference type="EMBL" id="MRZV01000838">
    <property type="protein sequence ID" value="PIK43617.1"/>
    <property type="molecule type" value="Genomic_DNA"/>
</dbReference>
<dbReference type="InterPro" id="IPR000997">
    <property type="entry name" value="Cholinesterase"/>
</dbReference>
<dbReference type="PROSITE" id="PS00122">
    <property type="entry name" value="CARBOXYLESTERASE_B_1"/>
    <property type="match status" value="1"/>
</dbReference>
<feature type="active site" description="Charge relay system" evidence="5">
    <location>
        <position position="333"/>
    </location>
</feature>
<keyword evidence="9" id="KW-1185">Reference proteome</keyword>
<accession>A0A2G8K6H0</accession>
<evidence type="ECO:0000256" key="5">
    <source>
        <dbReference type="PIRSR" id="PIRSR600997-1"/>
    </source>
</evidence>
<dbReference type="InterPro" id="IPR002018">
    <property type="entry name" value="CarbesteraseB"/>
</dbReference>
<comment type="similarity">
    <text evidence="1 6">Belongs to the type-B carboxylesterase/lipase family.</text>
</comment>
<dbReference type="AlphaFoldDB" id="A0A2G8K6H0"/>
<protein>
    <recommendedName>
        <fullName evidence="6">Carboxylic ester hydrolase</fullName>
        <ecNumber evidence="6">3.1.1.-</ecNumber>
    </recommendedName>
</protein>
<evidence type="ECO:0000256" key="1">
    <source>
        <dbReference type="ARBA" id="ARBA00005964"/>
    </source>
</evidence>
<gene>
    <name evidence="8" type="ORF">BSL78_19528</name>
</gene>
<dbReference type="Proteomes" id="UP000230750">
    <property type="component" value="Unassembled WGS sequence"/>
</dbReference>
<dbReference type="InterPro" id="IPR019826">
    <property type="entry name" value="Carboxylesterase_B_AS"/>
</dbReference>
<evidence type="ECO:0000256" key="6">
    <source>
        <dbReference type="RuleBase" id="RU361235"/>
    </source>
</evidence>
<evidence type="ECO:0000313" key="8">
    <source>
        <dbReference type="EMBL" id="PIK43617.1"/>
    </source>
</evidence>
<evidence type="ECO:0000256" key="3">
    <source>
        <dbReference type="ARBA" id="ARBA00022801"/>
    </source>
</evidence>
<evidence type="ECO:0000259" key="7">
    <source>
        <dbReference type="Pfam" id="PF00135"/>
    </source>
</evidence>
<dbReference type="GO" id="GO:0004104">
    <property type="term" value="F:cholinesterase activity"/>
    <property type="evidence" value="ECO:0007669"/>
    <property type="project" value="InterPro"/>
</dbReference>
<proteinExistence type="inferred from homology"/>
<feature type="chain" id="PRO_5013423711" description="Carboxylic ester hydrolase" evidence="6">
    <location>
        <begin position="22"/>
        <end position="601"/>
    </location>
</feature>
<dbReference type="PROSITE" id="PS00941">
    <property type="entry name" value="CARBOXYLESTERASE_B_2"/>
    <property type="match status" value="1"/>
</dbReference>
<feature type="signal peptide" evidence="6">
    <location>
        <begin position="1"/>
        <end position="21"/>
    </location>
</feature>
<dbReference type="PANTHER" id="PTHR43918:SF4">
    <property type="entry name" value="CARBOXYLIC ESTER HYDROLASE"/>
    <property type="match status" value="1"/>
</dbReference>
<organism evidence="8 9">
    <name type="scientific">Stichopus japonicus</name>
    <name type="common">Sea cucumber</name>
    <dbReference type="NCBI Taxonomy" id="307972"/>
    <lineage>
        <taxon>Eukaryota</taxon>
        <taxon>Metazoa</taxon>
        <taxon>Echinodermata</taxon>
        <taxon>Eleutherozoa</taxon>
        <taxon>Echinozoa</taxon>
        <taxon>Holothuroidea</taxon>
        <taxon>Aspidochirotacea</taxon>
        <taxon>Aspidochirotida</taxon>
        <taxon>Stichopodidae</taxon>
        <taxon>Apostichopus</taxon>
    </lineage>
</organism>
<dbReference type="InterPro" id="IPR019819">
    <property type="entry name" value="Carboxylesterase_B_CS"/>
</dbReference>
<keyword evidence="2" id="KW-0719">Serine esterase</keyword>
<dbReference type="InterPro" id="IPR029058">
    <property type="entry name" value="AB_hydrolase_fold"/>
</dbReference>
<dbReference type="ESTHER" id="stija-a0a2g8k6h0">
    <property type="family name" value="Cholinesterase-like"/>
</dbReference>
<comment type="caution">
    <text evidence="8">The sequence shown here is derived from an EMBL/GenBank/DDBJ whole genome shotgun (WGS) entry which is preliminary data.</text>
</comment>
<dbReference type="PRINTS" id="PR00878">
    <property type="entry name" value="CHOLNESTRASE"/>
</dbReference>
<reference evidence="8 9" key="1">
    <citation type="journal article" date="2017" name="PLoS Biol.">
        <title>The sea cucumber genome provides insights into morphological evolution and visceral regeneration.</title>
        <authorList>
            <person name="Zhang X."/>
            <person name="Sun L."/>
            <person name="Yuan J."/>
            <person name="Sun Y."/>
            <person name="Gao Y."/>
            <person name="Zhang L."/>
            <person name="Li S."/>
            <person name="Dai H."/>
            <person name="Hamel J.F."/>
            <person name="Liu C."/>
            <person name="Yu Y."/>
            <person name="Liu S."/>
            <person name="Lin W."/>
            <person name="Guo K."/>
            <person name="Jin S."/>
            <person name="Xu P."/>
            <person name="Storey K.B."/>
            <person name="Huan P."/>
            <person name="Zhang T."/>
            <person name="Zhou Y."/>
            <person name="Zhang J."/>
            <person name="Lin C."/>
            <person name="Li X."/>
            <person name="Xing L."/>
            <person name="Huo D."/>
            <person name="Sun M."/>
            <person name="Wang L."/>
            <person name="Mercier A."/>
            <person name="Li F."/>
            <person name="Yang H."/>
            <person name="Xiang J."/>
        </authorList>
    </citation>
    <scope>NUCLEOTIDE SEQUENCE [LARGE SCALE GENOMIC DNA]</scope>
    <source>
        <strain evidence="8">Shaxun</strain>
        <tissue evidence="8">Muscle</tissue>
    </source>
</reference>
<dbReference type="Gene3D" id="3.40.50.1820">
    <property type="entry name" value="alpha/beta hydrolase"/>
    <property type="match status" value="1"/>
</dbReference>
<keyword evidence="4" id="KW-1015">Disulfide bond</keyword>